<reference evidence="4" key="1">
    <citation type="submission" date="2019-10" db="EMBL/GenBank/DDBJ databases">
        <authorList>
            <person name="Zhang R."/>
            <person name="Pan Y."/>
            <person name="Wang J."/>
            <person name="Ma R."/>
            <person name="Yu S."/>
        </authorList>
    </citation>
    <scope>NUCLEOTIDE SEQUENCE</scope>
    <source>
        <strain evidence="4">LA-IB0</strain>
        <tissue evidence="4">Leaf</tissue>
    </source>
</reference>
<dbReference type="AlphaFoldDB" id="A0AAV6Y282"/>
<organism evidence="4 5">
    <name type="scientific">Buddleja alternifolia</name>
    <dbReference type="NCBI Taxonomy" id="168488"/>
    <lineage>
        <taxon>Eukaryota</taxon>
        <taxon>Viridiplantae</taxon>
        <taxon>Streptophyta</taxon>
        <taxon>Embryophyta</taxon>
        <taxon>Tracheophyta</taxon>
        <taxon>Spermatophyta</taxon>
        <taxon>Magnoliopsida</taxon>
        <taxon>eudicotyledons</taxon>
        <taxon>Gunneridae</taxon>
        <taxon>Pentapetalae</taxon>
        <taxon>asterids</taxon>
        <taxon>lamiids</taxon>
        <taxon>Lamiales</taxon>
        <taxon>Scrophulariaceae</taxon>
        <taxon>Buddlejeae</taxon>
        <taxon>Buddleja</taxon>
    </lineage>
</organism>
<evidence type="ECO:0000313" key="4">
    <source>
        <dbReference type="EMBL" id="KAG8389331.1"/>
    </source>
</evidence>
<comment type="similarity">
    <text evidence="1">Belongs to the LEA type SMP family.</text>
</comment>
<feature type="domain" description="SMP" evidence="3">
    <location>
        <begin position="134"/>
        <end position="191"/>
    </location>
</feature>
<dbReference type="EMBL" id="WHWC01000002">
    <property type="protein sequence ID" value="KAG8389331.1"/>
    <property type="molecule type" value="Genomic_DNA"/>
</dbReference>
<feature type="domain" description="SMP" evidence="3">
    <location>
        <begin position="199"/>
        <end position="257"/>
    </location>
</feature>
<dbReference type="Proteomes" id="UP000826271">
    <property type="component" value="Unassembled WGS sequence"/>
</dbReference>
<evidence type="ECO:0000259" key="3">
    <source>
        <dbReference type="Pfam" id="PF04927"/>
    </source>
</evidence>
<keyword evidence="5" id="KW-1185">Reference proteome</keyword>
<evidence type="ECO:0000256" key="2">
    <source>
        <dbReference type="ARBA" id="ARBA00022737"/>
    </source>
</evidence>
<protein>
    <recommendedName>
        <fullName evidence="3">SMP domain-containing protein</fullName>
    </recommendedName>
</protein>
<feature type="domain" description="SMP" evidence="3">
    <location>
        <begin position="16"/>
        <end position="70"/>
    </location>
</feature>
<dbReference type="PANTHER" id="PTHR31174">
    <property type="entry name" value="SEED MATURATION FAMILY PROTEIN"/>
    <property type="match status" value="1"/>
</dbReference>
<accession>A0AAV6Y282</accession>
<comment type="caution">
    <text evidence="4">The sequence shown here is derived from an EMBL/GenBank/DDBJ whole genome shotgun (WGS) entry which is preliminary data.</text>
</comment>
<sequence>MSQEQPQRPQAEQESIKYGDVFQVSGELASQPVAPKDADTAQAAECIMLGHTQKGGPAAVMQSAADANVKRGVLSREDVSEAVTQHGVCISQSDVAGSRVITEALGGEVLGKFVVAEKEESSSPPLSALSPISVTIGQALESVAMSAGDKSVDESDAAAIQAVENRATGRSQVIPGGVAAKAQSAAINNARTVAEDKKIKLRDVLADATTKLPDDKVVTEEDADAAVAAEIRNKADMSTYTGGVAASMVEAARINQKLK</sequence>
<gene>
    <name evidence="4" type="ORF">BUALT_Bualt02G0218200</name>
</gene>
<evidence type="ECO:0000313" key="5">
    <source>
        <dbReference type="Proteomes" id="UP000826271"/>
    </source>
</evidence>
<dbReference type="PANTHER" id="PTHR31174:SF31">
    <property type="entry name" value="LATE EMBRYOGENESIS ABUNDANT PROTEIN 3"/>
    <property type="match status" value="1"/>
</dbReference>
<evidence type="ECO:0000256" key="1">
    <source>
        <dbReference type="ARBA" id="ARBA00010733"/>
    </source>
</evidence>
<name>A0AAV6Y282_9LAMI</name>
<proteinExistence type="inferred from homology"/>
<dbReference type="Pfam" id="PF04927">
    <property type="entry name" value="SMP"/>
    <property type="match status" value="3"/>
</dbReference>
<dbReference type="InterPro" id="IPR042971">
    <property type="entry name" value="LEA_SMP"/>
</dbReference>
<dbReference type="InterPro" id="IPR007011">
    <property type="entry name" value="LEA_SMP_dom"/>
</dbReference>
<keyword evidence="2" id="KW-0677">Repeat</keyword>